<name>A0A381PAT0_9ZZZZ</name>
<dbReference type="AlphaFoldDB" id="A0A381PAT0"/>
<reference evidence="1" key="1">
    <citation type="submission" date="2018-05" db="EMBL/GenBank/DDBJ databases">
        <authorList>
            <person name="Lanie J.A."/>
            <person name="Ng W.-L."/>
            <person name="Kazmierczak K.M."/>
            <person name="Andrzejewski T.M."/>
            <person name="Davidsen T.M."/>
            <person name="Wayne K.J."/>
            <person name="Tettelin H."/>
            <person name="Glass J.I."/>
            <person name="Rusch D."/>
            <person name="Podicherti R."/>
            <person name="Tsui H.-C.T."/>
            <person name="Winkler M.E."/>
        </authorList>
    </citation>
    <scope>NUCLEOTIDE SEQUENCE</scope>
</reference>
<protein>
    <submittedName>
        <fullName evidence="1">Uncharacterized protein</fullName>
    </submittedName>
</protein>
<sequence>MMSTILTIIIMGMLLQGVMAVIDSVLDTVNVNSMLKSLPVVGSNLNLVWAYLFVVISNVNDGGGVFGYGASTEILQMGRFGADVATAIAVLAFIPIRDAAISALGKGIGGR</sequence>
<organism evidence="1">
    <name type="scientific">marine metagenome</name>
    <dbReference type="NCBI Taxonomy" id="408172"/>
    <lineage>
        <taxon>unclassified sequences</taxon>
        <taxon>metagenomes</taxon>
        <taxon>ecological metagenomes</taxon>
    </lineage>
</organism>
<gene>
    <name evidence="1" type="ORF">METZ01_LOCUS16914</name>
</gene>
<dbReference type="EMBL" id="UINC01000928">
    <property type="protein sequence ID" value="SUZ64060.1"/>
    <property type="molecule type" value="Genomic_DNA"/>
</dbReference>
<accession>A0A381PAT0</accession>
<proteinExistence type="predicted"/>
<evidence type="ECO:0000313" key="1">
    <source>
        <dbReference type="EMBL" id="SUZ64060.1"/>
    </source>
</evidence>